<dbReference type="AlphaFoldDB" id="A0A9D9D8T2"/>
<dbReference type="PANTHER" id="PTHR33434:SF4">
    <property type="entry name" value="PHOSPHATASE PROTEIN"/>
    <property type="match status" value="1"/>
</dbReference>
<comment type="caution">
    <text evidence="2">The sequence shown here is derived from an EMBL/GenBank/DDBJ whole genome shotgun (WGS) entry which is preliminary data.</text>
</comment>
<dbReference type="Proteomes" id="UP000823629">
    <property type="component" value="Unassembled WGS sequence"/>
</dbReference>
<feature type="non-terminal residue" evidence="2">
    <location>
        <position position="1"/>
    </location>
</feature>
<reference evidence="2" key="1">
    <citation type="submission" date="2020-10" db="EMBL/GenBank/DDBJ databases">
        <authorList>
            <person name="Gilroy R."/>
        </authorList>
    </citation>
    <scope>NUCLEOTIDE SEQUENCE</scope>
    <source>
        <strain evidence="2">1748</strain>
    </source>
</reference>
<dbReference type="Pfam" id="PF13684">
    <property type="entry name" value="FakA-like_C"/>
    <property type="match status" value="1"/>
</dbReference>
<feature type="domain" description="Fatty acid kinase subunit A-like C-terminal" evidence="1">
    <location>
        <begin position="1"/>
        <end position="293"/>
    </location>
</feature>
<protein>
    <recommendedName>
        <fullName evidence="1">Fatty acid kinase subunit A-like C-terminal domain-containing protein</fullName>
    </recommendedName>
</protein>
<name>A0A9D9D8T2_9BACL</name>
<dbReference type="SMART" id="SM01121">
    <property type="entry name" value="Dak1_2"/>
    <property type="match status" value="1"/>
</dbReference>
<gene>
    <name evidence="2" type="ORF">IAC78_03385</name>
</gene>
<sequence length="293" mass="32496">VLDVHGNSIVAVHDGDLVKVHIHTLYPGNILSFAQQYGEFVKIKVENMSEQHSHLVEEDKVEKEASQTQAPKKKNALIVCCSGEGIEEMFKSQNADYIVSGGQTMNPSTEDFVKAVRAVNAENVFILPNNSNIVMAAKQAKEVVEDCNVIVIESKTIPQGMVASMMYNPEEEVEENTLEMEEALSSIKTGQVTFAIRDTSVDGVEVKKDDFIGIIDKKIVTCEPDKFKVCYYLIENMVNSETSVITCFAGKDISDEELSNLEAVIKEKYESQGIDIDIKRGDQPVYSFIIGVE</sequence>
<evidence type="ECO:0000313" key="2">
    <source>
        <dbReference type="EMBL" id="MBO8414497.1"/>
    </source>
</evidence>
<reference evidence="2" key="2">
    <citation type="journal article" date="2021" name="PeerJ">
        <title>Extensive microbial diversity within the chicken gut microbiome revealed by metagenomics and culture.</title>
        <authorList>
            <person name="Gilroy R."/>
            <person name="Ravi A."/>
            <person name="Getino M."/>
            <person name="Pursley I."/>
            <person name="Horton D.L."/>
            <person name="Alikhan N.F."/>
            <person name="Baker D."/>
            <person name="Gharbi K."/>
            <person name="Hall N."/>
            <person name="Watson M."/>
            <person name="Adriaenssens E.M."/>
            <person name="Foster-Nyarko E."/>
            <person name="Jarju S."/>
            <person name="Secka A."/>
            <person name="Antonio M."/>
            <person name="Oren A."/>
            <person name="Chaudhuri R.R."/>
            <person name="La Ragione R."/>
            <person name="Hildebrand F."/>
            <person name="Pallen M.J."/>
        </authorList>
    </citation>
    <scope>NUCLEOTIDE SEQUENCE</scope>
    <source>
        <strain evidence="2">1748</strain>
    </source>
</reference>
<evidence type="ECO:0000313" key="3">
    <source>
        <dbReference type="Proteomes" id="UP000823629"/>
    </source>
</evidence>
<organism evidence="2 3">
    <name type="scientific">Candidatus Scatoplasma merdavium</name>
    <dbReference type="NCBI Taxonomy" id="2840932"/>
    <lineage>
        <taxon>Bacteria</taxon>
        <taxon>Bacillati</taxon>
        <taxon>Bacillota</taxon>
        <taxon>Bacilli</taxon>
        <taxon>Bacillales</taxon>
        <taxon>Candidatus Scatoplasma</taxon>
    </lineage>
</organism>
<dbReference type="InterPro" id="IPR033470">
    <property type="entry name" value="FakA-like_C"/>
</dbReference>
<accession>A0A9D9D8T2</accession>
<dbReference type="InterPro" id="IPR050270">
    <property type="entry name" value="DegV_domain_contain"/>
</dbReference>
<evidence type="ECO:0000259" key="1">
    <source>
        <dbReference type="SMART" id="SM01121"/>
    </source>
</evidence>
<proteinExistence type="predicted"/>
<dbReference type="EMBL" id="JADING010000095">
    <property type="protein sequence ID" value="MBO8414497.1"/>
    <property type="molecule type" value="Genomic_DNA"/>
</dbReference>
<dbReference type="Pfam" id="PF21645">
    <property type="entry name" value="FakA-like_M"/>
    <property type="match status" value="1"/>
</dbReference>
<dbReference type="PANTHER" id="PTHR33434">
    <property type="entry name" value="DEGV DOMAIN-CONTAINING PROTEIN DR_1986-RELATED"/>
    <property type="match status" value="1"/>
</dbReference>
<dbReference type="InterPro" id="IPR048394">
    <property type="entry name" value="FakA-like_M"/>
</dbReference>